<reference evidence="3 4" key="1">
    <citation type="submission" date="2015-01" db="EMBL/GenBank/DDBJ databases">
        <title>The Genome Sequence of Exophiala mesophila CBS40295.</title>
        <authorList>
            <consortium name="The Broad Institute Genomics Platform"/>
            <person name="Cuomo C."/>
            <person name="de Hoog S."/>
            <person name="Gorbushina A."/>
            <person name="Stielow B."/>
            <person name="Teixiera M."/>
            <person name="Abouelleil A."/>
            <person name="Chapman S.B."/>
            <person name="Priest M."/>
            <person name="Young S.K."/>
            <person name="Wortman J."/>
            <person name="Nusbaum C."/>
            <person name="Birren B."/>
        </authorList>
    </citation>
    <scope>NUCLEOTIDE SEQUENCE [LARGE SCALE GENOMIC DNA]</scope>
    <source>
        <strain evidence="3 4">CBS 40295</strain>
    </source>
</reference>
<dbReference type="RefSeq" id="XP_016228322.1">
    <property type="nucleotide sequence ID" value="XM_016364673.1"/>
</dbReference>
<proteinExistence type="predicted"/>
<evidence type="ECO:0000313" key="3">
    <source>
        <dbReference type="EMBL" id="KIV96748.1"/>
    </source>
</evidence>
<dbReference type="PANTHER" id="PTHR42077:SF1">
    <property type="entry name" value="YALI0F30239P"/>
    <property type="match status" value="1"/>
</dbReference>
<evidence type="ECO:0000313" key="4">
    <source>
        <dbReference type="Proteomes" id="UP000054302"/>
    </source>
</evidence>
<feature type="compositionally biased region" description="Low complexity" evidence="1">
    <location>
        <begin position="110"/>
        <end position="140"/>
    </location>
</feature>
<dbReference type="EMBL" id="KN847520">
    <property type="protein sequence ID" value="KIV96748.1"/>
    <property type="molecule type" value="Genomic_DNA"/>
</dbReference>
<evidence type="ECO:0000256" key="2">
    <source>
        <dbReference type="SAM" id="Phobius"/>
    </source>
</evidence>
<name>A0A0D2ACR8_EXOME</name>
<organism evidence="3 4">
    <name type="scientific">Exophiala mesophila</name>
    <name type="common">Black yeast-like fungus</name>
    <dbReference type="NCBI Taxonomy" id="212818"/>
    <lineage>
        <taxon>Eukaryota</taxon>
        <taxon>Fungi</taxon>
        <taxon>Dikarya</taxon>
        <taxon>Ascomycota</taxon>
        <taxon>Pezizomycotina</taxon>
        <taxon>Eurotiomycetes</taxon>
        <taxon>Chaetothyriomycetidae</taxon>
        <taxon>Chaetothyriales</taxon>
        <taxon>Herpotrichiellaceae</taxon>
        <taxon>Exophiala</taxon>
    </lineage>
</organism>
<dbReference type="PANTHER" id="PTHR42077">
    <property type="entry name" value="YALI0F30239P"/>
    <property type="match status" value="1"/>
</dbReference>
<dbReference type="AlphaFoldDB" id="A0A0D2ACR8"/>
<dbReference type="OrthoDB" id="4083871at2759"/>
<dbReference type="GeneID" id="27318416"/>
<keyword evidence="2" id="KW-0472">Membrane</keyword>
<gene>
    <name evidence="3" type="ORF">PV10_00571</name>
</gene>
<sequence>MAKLGAIVPLILTLILVGIVAAIAFVVWSIAHDVGHQTRQKLERKNVSFSRDGMKVGVKEISREQQEDKTQSVLMKVWNNASWPAYQSRLGWGQESPAGTPSTEKRNPYSRSSSSQASVPRSASTSTPSASRTNSSTRIR</sequence>
<protein>
    <submittedName>
        <fullName evidence="3">Uncharacterized protein</fullName>
    </submittedName>
</protein>
<accession>A0A0D2ACR8</accession>
<dbReference type="Proteomes" id="UP000054302">
    <property type="component" value="Unassembled WGS sequence"/>
</dbReference>
<feature type="transmembrane region" description="Helical" evidence="2">
    <location>
        <begin position="6"/>
        <end position="31"/>
    </location>
</feature>
<feature type="region of interest" description="Disordered" evidence="1">
    <location>
        <begin position="89"/>
        <end position="140"/>
    </location>
</feature>
<keyword evidence="4" id="KW-1185">Reference proteome</keyword>
<evidence type="ECO:0000256" key="1">
    <source>
        <dbReference type="SAM" id="MobiDB-lite"/>
    </source>
</evidence>
<dbReference type="VEuPathDB" id="FungiDB:PV10_00571"/>
<keyword evidence="2" id="KW-1133">Transmembrane helix</keyword>
<keyword evidence="2" id="KW-0812">Transmembrane</keyword>